<dbReference type="PANTHER" id="PTHR43818:SF11">
    <property type="entry name" value="BCDNA.GH03377"/>
    <property type="match status" value="1"/>
</dbReference>
<dbReference type="Pfam" id="PF22725">
    <property type="entry name" value="GFO_IDH_MocA_C3"/>
    <property type="match status" value="1"/>
</dbReference>
<organism evidence="4 5">
    <name type="scientific">Roseibium aggregatum (strain ATCC 25650 / DSM 13394 / JCM 20685 / NBRC 16684 / NCIMB 2208 / IAM 12614 / B1)</name>
    <name type="common">Stappia aggregata</name>
    <dbReference type="NCBI Taxonomy" id="384765"/>
    <lineage>
        <taxon>Bacteria</taxon>
        <taxon>Pseudomonadati</taxon>
        <taxon>Pseudomonadota</taxon>
        <taxon>Alphaproteobacteria</taxon>
        <taxon>Hyphomicrobiales</taxon>
        <taxon>Stappiaceae</taxon>
        <taxon>Roseibium</taxon>
    </lineage>
</organism>
<keyword evidence="1" id="KW-0560">Oxidoreductase</keyword>
<feature type="domain" description="Gfo/Idh/MocA-like oxidoreductase N-terminal" evidence="2">
    <location>
        <begin position="8"/>
        <end position="120"/>
    </location>
</feature>
<feature type="domain" description="GFO/IDH/MocA-like oxidoreductase" evidence="3">
    <location>
        <begin position="133"/>
        <end position="266"/>
    </location>
</feature>
<dbReference type="Pfam" id="PF01408">
    <property type="entry name" value="GFO_IDH_MocA"/>
    <property type="match status" value="1"/>
</dbReference>
<reference evidence="4 5" key="1">
    <citation type="submission" date="2006-05" db="EMBL/GenBank/DDBJ databases">
        <authorList>
            <person name="King G."/>
            <person name="Ferriera S."/>
            <person name="Johnson J."/>
            <person name="Kravitz S."/>
            <person name="Beeson K."/>
            <person name="Sutton G."/>
            <person name="Rogers Y.-H."/>
            <person name="Friedman R."/>
            <person name="Frazier M."/>
            <person name="Venter J.C."/>
        </authorList>
    </citation>
    <scope>NUCLEOTIDE SEQUENCE [LARGE SCALE GENOMIC DNA]</scope>
    <source>
        <strain evidence="5">ATCC 25650 / DSM 13394 / JCM 20685 / NBRC 16684 / NCIMB 2208 / IAM 12614 / B1</strain>
    </source>
</reference>
<accession>A0NMT2</accession>
<proteinExistence type="predicted"/>
<evidence type="ECO:0000313" key="4">
    <source>
        <dbReference type="EMBL" id="EAV46377.1"/>
    </source>
</evidence>
<dbReference type="SUPFAM" id="SSF51735">
    <property type="entry name" value="NAD(P)-binding Rossmann-fold domains"/>
    <property type="match status" value="1"/>
</dbReference>
<dbReference type="Gene3D" id="3.40.50.720">
    <property type="entry name" value="NAD(P)-binding Rossmann-like Domain"/>
    <property type="match status" value="1"/>
</dbReference>
<dbReference type="InterPro" id="IPR055170">
    <property type="entry name" value="GFO_IDH_MocA-like_dom"/>
</dbReference>
<gene>
    <name evidence="4" type="ORF">SIAM614_11123</name>
</gene>
<dbReference type="PANTHER" id="PTHR43818">
    <property type="entry name" value="BCDNA.GH03377"/>
    <property type="match status" value="1"/>
</dbReference>
<dbReference type="AlphaFoldDB" id="A0NMT2"/>
<protein>
    <submittedName>
        <fullName evidence="4">Probable oxidoreductase protein</fullName>
    </submittedName>
</protein>
<dbReference type="SUPFAM" id="SSF55347">
    <property type="entry name" value="Glyceraldehyde-3-phosphate dehydrogenase-like, C-terminal domain"/>
    <property type="match status" value="1"/>
</dbReference>
<dbReference type="Proteomes" id="UP000004848">
    <property type="component" value="Unassembled WGS sequence"/>
</dbReference>
<dbReference type="InterPro" id="IPR000683">
    <property type="entry name" value="Gfo/Idh/MocA-like_OxRdtase_N"/>
</dbReference>
<evidence type="ECO:0000259" key="2">
    <source>
        <dbReference type="Pfam" id="PF01408"/>
    </source>
</evidence>
<dbReference type="Gene3D" id="3.30.360.10">
    <property type="entry name" value="Dihydrodipicolinate Reductase, domain 2"/>
    <property type="match status" value="1"/>
</dbReference>
<comment type="caution">
    <text evidence="4">The sequence shown here is derived from an EMBL/GenBank/DDBJ whole genome shotgun (WGS) entry which is preliminary data.</text>
</comment>
<dbReference type="GO" id="GO:0000166">
    <property type="term" value="F:nucleotide binding"/>
    <property type="evidence" value="ECO:0007669"/>
    <property type="project" value="InterPro"/>
</dbReference>
<evidence type="ECO:0000256" key="1">
    <source>
        <dbReference type="ARBA" id="ARBA00023002"/>
    </source>
</evidence>
<name>A0NMT2_ROSAI</name>
<dbReference type="InterPro" id="IPR036291">
    <property type="entry name" value="NAD(P)-bd_dom_sf"/>
</dbReference>
<evidence type="ECO:0000313" key="5">
    <source>
        <dbReference type="Proteomes" id="UP000004848"/>
    </source>
</evidence>
<evidence type="ECO:0000259" key="3">
    <source>
        <dbReference type="Pfam" id="PF22725"/>
    </source>
</evidence>
<dbReference type="GO" id="GO:0016491">
    <property type="term" value="F:oxidoreductase activity"/>
    <property type="evidence" value="ECO:0007669"/>
    <property type="project" value="UniProtKB-KW"/>
</dbReference>
<dbReference type="EMBL" id="AAUW01000001">
    <property type="protein sequence ID" value="EAV46377.1"/>
    <property type="molecule type" value="Genomic_DNA"/>
</dbReference>
<dbReference type="eggNOG" id="COG0673">
    <property type="taxonomic scope" value="Bacteria"/>
</dbReference>
<dbReference type="InterPro" id="IPR050463">
    <property type="entry name" value="Gfo/Idh/MocA_oxidrdct_glycsds"/>
</dbReference>
<sequence length="381" mass="40788">MFMADRLGIGIIGCGTISKTYFDLAPTFSGLEIRACADLNRHAAEARGSDYGVRALTVHDLLLADDIDLIVNLTVPDAHYLVSHEILAHGKHVYSEKPLALSIRDGQALADLARKKHLKVGCAPDTFLGGAHQIARKAVDEGLVGEIVGGTCHVMSHGMEHWHPNPDFFFKPGGGPVLDLGPYYVAALLNLIGPVKRVCAMSGMPFKTRTIRSGARKGEKIDVTTPTTIHAILEFQTGAKVTLTASWDVWAHRHQPMELYGTRGTLFLADPNFFGGDVSLVAEDGTAKPLDGAVHPFGAANVDDNGTPRANYRAAGLADMAQSILRGDEGEFRCSLERALHAVDVMVSILKSAETGTFVDIEHQASRPQALAAAEAGKLLA</sequence>